<keyword evidence="8" id="KW-1185">Reference proteome</keyword>
<dbReference type="InterPro" id="IPR038081">
    <property type="entry name" value="CalX-like_sf"/>
</dbReference>
<dbReference type="PROSITE" id="PS51841">
    <property type="entry name" value="LTD"/>
    <property type="match status" value="1"/>
</dbReference>
<feature type="domain" description="LTD" evidence="6">
    <location>
        <begin position="19"/>
        <end position="161"/>
    </location>
</feature>
<reference evidence="7 8" key="1">
    <citation type="submission" date="2022-03" db="EMBL/GenBank/DDBJ databases">
        <title>Complete genome sequence of Lysobacter capsici VKM B-2533 and Lysobacter gummosus 10.1.1, promising sources of lytic agents.</title>
        <authorList>
            <person name="Tarlachkov S.V."/>
            <person name="Kudryakova I.V."/>
            <person name="Afoshin A.S."/>
            <person name="Leontyevskaya E.A."/>
            <person name="Leontyevskaya N.V."/>
        </authorList>
    </citation>
    <scope>NUCLEOTIDE SEQUENCE [LARGE SCALE GENOMIC DNA]</scope>
    <source>
        <strain evidence="7 8">10.1.1</strain>
    </source>
</reference>
<dbReference type="InterPro" id="IPR003644">
    <property type="entry name" value="Calx_beta"/>
</dbReference>
<dbReference type="Gene3D" id="2.60.40.2030">
    <property type="match status" value="2"/>
</dbReference>
<dbReference type="RefSeq" id="WP_083512673.1">
    <property type="nucleotide sequence ID" value="NZ_CP011131.1"/>
</dbReference>
<evidence type="ECO:0000256" key="3">
    <source>
        <dbReference type="ARBA" id="ARBA00022837"/>
    </source>
</evidence>
<feature type="chain" id="PRO_5045503646" evidence="5">
    <location>
        <begin position="24"/>
        <end position="1173"/>
    </location>
</feature>
<feature type="signal peptide" evidence="5">
    <location>
        <begin position="1"/>
        <end position="23"/>
    </location>
</feature>
<dbReference type="EMBL" id="CP093547">
    <property type="protein sequence ID" value="UNP28684.1"/>
    <property type="molecule type" value="Genomic_DNA"/>
</dbReference>
<accession>A0ABY3X7Z5</accession>
<evidence type="ECO:0000256" key="2">
    <source>
        <dbReference type="ARBA" id="ARBA00022737"/>
    </source>
</evidence>
<gene>
    <name evidence="7" type="ORF">MOV92_19705</name>
</gene>
<feature type="region of interest" description="Disordered" evidence="4">
    <location>
        <begin position="1152"/>
        <end position="1173"/>
    </location>
</feature>
<dbReference type="Pfam" id="PF03160">
    <property type="entry name" value="Calx-beta"/>
    <property type="match status" value="2"/>
</dbReference>
<evidence type="ECO:0000256" key="5">
    <source>
        <dbReference type="SAM" id="SignalP"/>
    </source>
</evidence>
<keyword evidence="1 5" id="KW-0732">Signal</keyword>
<dbReference type="SUPFAM" id="SSF141072">
    <property type="entry name" value="CalX-like"/>
    <property type="match status" value="2"/>
</dbReference>
<keyword evidence="2" id="KW-0677">Repeat</keyword>
<dbReference type="Pfam" id="PF00932">
    <property type="entry name" value="LTD"/>
    <property type="match status" value="1"/>
</dbReference>
<organism evidence="7 8">
    <name type="scientific">Lysobacter gummosus</name>
    <dbReference type="NCBI Taxonomy" id="262324"/>
    <lineage>
        <taxon>Bacteria</taxon>
        <taxon>Pseudomonadati</taxon>
        <taxon>Pseudomonadota</taxon>
        <taxon>Gammaproteobacteria</taxon>
        <taxon>Lysobacterales</taxon>
        <taxon>Lysobacteraceae</taxon>
        <taxon>Lysobacter</taxon>
    </lineage>
</organism>
<dbReference type="PANTHER" id="PTHR42834">
    <property type="entry name" value="ENDONUCLEASE/EXONUCLEASE/PHOSPHATASE FAMILY PROTEIN (AFU_ORTHOLOGUE AFUA_3G09210)"/>
    <property type="match status" value="1"/>
</dbReference>
<protein>
    <submittedName>
        <fullName evidence="7">Lamin tail domain-containing protein</fullName>
    </submittedName>
</protein>
<dbReference type="InterPro" id="IPR001322">
    <property type="entry name" value="Lamin_tail_dom"/>
</dbReference>
<proteinExistence type="predicted"/>
<evidence type="ECO:0000313" key="8">
    <source>
        <dbReference type="Proteomes" id="UP000829194"/>
    </source>
</evidence>
<evidence type="ECO:0000313" key="7">
    <source>
        <dbReference type="EMBL" id="UNP28684.1"/>
    </source>
</evidence>
<dbReference type="Proteomes" id="UP000829194">
    <property type="component" value="Chromosome"/>
</dbReference>
<dbReference type="PANTHER" id="PTHR42834:SF1">
    <property type="entry name" value="ENDONUCLEASE_EXONUCLEASE_PHOSPHATASE FAMILY PROTEIN (AFU_ORTHOLOGUE AFUA_3G09210)"/>
    <property type="match status" value="1"/>
</dbReference>
<sequence>MHALANRALAAGIALALAGPAGAQVVVSQVYSGAGNTSAGYIADFIELHNNSNAAVDLSGWSVQYAELGANWQRTPLTGSIPAGGFYLVRQRSGTGGRALPSANATGSTSMATTAGKVALVANNTPLNLACPTGLIDFVGYGSADCAEGAQPVAVATGALQSQLRKQNGCTDSQSNAADFLVGTTTPRNASSTRYVCPPPPAKLSVEAISRPEGHLGTTPFVFELRLDRPAGTSGVDWSAFSNGGTATSGEDYQAINLSGRIEPGQISGTFTLPVRADGVAEADETVLIQVKALRGAVTANGDYLNTQATILDDDTGAPPPRMTVNRAEGAEGHRDYRALAFQLNLDRPAGPGGVKWRATTVSGGSATAVDDYQPVDASGTIAEGQAQARFDLLVRGDARHEPDETVKVQVDILSGAFADENGGTRLDTEALIVDDDPVLTAIHDIQGSGERSPMIGHVVHAEGIVTAVTSQGVFLQAPASETDADPQTSEGVFVKTREGAQEILMGWRMRASGTVAELYGPGDHPQRGSMTVIDGATLEDIAMPSGLPPVANQPLLGGVTRYEALEGMRVALGESLVVGPTGAFDYGALRPASDGLFYVVDGPVDTTPPVREMGSALPALQNGEPVGWLPRWDGNLEVLGVDSDDAHSQALDVSVGARVLGIVGPLDQRSGHYTVIQQNAATIHLLTPARQPAGVEAGDDAQAPVEIAHYDLGALYDAVSPPNSGQPQTDPSALYDRLLVIAKGVAGSLRAPDIVAVSGFENLALLQQLAQMSNERAVADGLPDPLYRPVLIDAPDPLQTQIGFLVRSDQRQTSSRVVVEHTEQLARDDRYEFPWGESLRLFEQPPLAMDVSVHGNRGRFDARIVLVKLAPIAGSQADSRDGERLRLRRHAQAEYIAQWAQQHQQGENALPLLLLGDLQAHAFSDAFTDPFGTLLGQPSDPLWTLVPGDGVDRVEPNLIDTDTFSPVGERYSSIVEGTRQELQHALIDERMVAAVDSVQVQRARINSAFPLSWSFSGSPMRGSDTDPLHLRLVPRSHADLNLWTTAPQTAVAGQELEYQIGLQNRGPDIARNVGLGLAWSQVVGEVRVTAPAGWTCDSARVEAGRSSVACSLALLAPGYNGQQEVLRVFVPTLAEQAGTGLDLAVSATSQAAETQPGDNGAQATTLLTAPQP</sequence>
<name>A0ABY3X7Z5_9GAMM</name>
<evidence type="ECO:0000256" key="1">
    <source>
        <dbReference type="ARBA" id="ARBA00022729"/>
    </source>
</evidence>
<evidence type="ECO:0000256" key="4">
    <source>
        <dbReference type="SAM" id="MobiDB-lite"/>
    </source>
</evidence>
<evidence type="ECO:0000259" key="6">
    <source>
        <dbReference type="PROSITE" id="PS51841"/>
    </source>
</evidence>
<keyword evidence="3" id="KW-0106">Calcium</keyword>